<feature type="compositionally biased region" description="Polar residues" evidence="1">
    <location>
        <begin position="404"/>
        <end position="414"/>
    </location>
</feature>
<keyword evidence="2" id="KW-0732">Signal</keyword>
<proteinExistence type="predicted"/>
<feature type="signal peptide" evidence="2">
    <location>
        <begin position="1"/>
        <end position="30"/>
    </location>
</feature>
<dbReference type="InterPro" id="IPR018642">
    <property type="entry name" value="DUF2066"/>
</dbReference>
<dbReference type="Proteomes" id="UP000192917">
    <property type="component" value="Unassembled WGS sequence"/>
</dbReference>
<dbReference type="STRING" id="560819.SAMN05428998_14911"/>
<evidence type="ECO:0000256" key="1">
    <source>
        <dbReference type="SAM" id="MobiDB-lite"/>
    </source>
</evidence>
<gene>
    <name evidence="3" type="ORF">SAMN05428998_14911</name>
</gene>
<protein>
    <recommendedName>
        <fullName evidence="5">DUF2066 domain-containing protein</fullName>
    </recommendedName>
</protein>
<dbReference type="AlphaFoldDB" id="A0A1Y6CW89"/>
<keyword evidence="4" id="KW-1185">Reference proteome</keyword>
<dbReference type="EMBL" id="FWZX01000049">
    <property type="protein sequence ID" value="SMF83276.1"/>
    <property type="molecule type" value="Genomic_DNA"/>
</dbReference>
<accession>A0A1Y6CW89</accession>
<dbReference type="RefSeq" id="WP_085127100.1">
    <property type="nucleotide sequence ID" value="NZ_FWZX01000049.1"/>
</dbReference>
<dbReference type="Pfam" id="PF09839">
    <property type="entry name" value="DUF2066"/>
    <property type="match status" value="1"/>
</dbReference>
<evidence type="ECO:0008006" key="5">
    <source>
        <dbReference type="Google" id="ProtNLM"/>
    </source>
</evidence>
<sequence>MILRLPARLPVLVALAVIALLALPAGAARADIFTVTGVHLDATGDSVTAARDQAMAEGQVQAVQKLWERLVAPEARALIPPLSASDLSNYYIRNLRVSGEQTSSNRYIADLTVQFRADQIRQFLRSNNIPYAETQSRPALVLPIYGAEGSAVLWAGDNPWLTAWQQYDSQNDLVPVAAPLGDLEDLTAVDVGRAAAGDLESLSAMAQRYNAGDVLVTRAALSGDPAAGNAALQVTTMRYPNAQGPAETTSDSLTQQPNEDLTALLARAVAGVSARLQDNWLAQNQLHYDQQAQLQTLVPVNSLAELVEIQRRLGQVAAVRSYYTLSVTRTSAKIGLVYYGDPMQLQRALSQVDLALEQVGLPSPGNPGWQLRLTRAALQIDSAPLGGNGQLETLPPSQAAPGTDGQTAPGTVPQTAPGSAPGTAPATPSDSTQGSTVRPLTDASGKPVTVPVTQ</sequence>
<feature type="region of interest" description="Disordered" evidence="1">
    <location>
        <begin position="384"/>
        <end position="454"/>
    </location>
</feature>
<evidence type="ECO:0000313" key="3">
    <source>
        <dbReference type="EMBL" id="SMF83276.1"/>
    </source>
</evidence>
<reference evidence="3 4" key="1">
    <citation type="submission" date="2017-04" db="EMBL/GenBank/DDBJ databases">
        <authorList>
            <person name="Afonso C.L."/>
            <person name="Miller P.J."/>
            <person name="Scott M.A."/>
            <person name="Spackman E."/>
            <person name="Goraichik I."/>
            <person name="Dimitrov K.M."/>
            <person name="Suarez D.L."/>
            <person name="Swayne D.E."/>
        </authorList>
    </citation>
    <scope>NUCLEOTIDE SEQUENCE [LARGE SCALE GENOMIC DNA]</scope>
    <source>
        <strain evidence="3 4">USBA 355</strain>
    </source>
</reference>
<organism evidence="3 4">
    <name type="scientific">Tistlia consotensis USBA 355</name>
    <dbReference type="NCBI Taxonomy" id="560819"/>
    <lineage>
        <taxon>Bacteria</taxon>
        <taxon>Pseudomonadati</taxon>
        <taxon>Pseudomonadota</taxon>
        <taxon>Alphaproteobacteria</taxon>
        <taxon>Rhodospirillales</taxon>
        <taxon>Rhodovibrionaceae</taxon>
        <taxon>Tistlia</taxon>
    </lineage>
</organism>
<evidence type="ECO:0000313" key="4">
    <source>
        <dbReference type="Proteomes" id="UP000192917"/>
    </source>
</evidence>
<name>A0A1Y6CW89_9PROT</name>
<evidence type="ECO:0000256" key="2">
    <source>
        <dbReference type="SAM" id="SignalP"/>
    </source>
</evidence>
<feature type="compositionally biased region" description="Low complexity" evidence="1">
    <location>
        <begin position="415"/>
        <end position="432"/>
    </location>
</feature>
<feature type="chain" id="PRO_5012509234" description="DUF2066 domain-containing protein" evidence="2">
    <location>
        <begin position="31"/>
        <end position="454"/>
    </location>
</feature>